<name>F0SEX5_PSESL</name>
<accession>F0SEX5</accession>
<evidence type="ECO:0000313" key="1">
    <source>
        <dbReference type="EMBL" id="ADY53041.1"/>
    </source>
</evidence>
<dbReference type="OrthoDB" id="1029344at2"/>
<proteinExistence type="predicted"/>
<dbReference type="RefSeq" id="WP_013633526.1">
    <property type="nucleotide sequence ID" value="NC_015177.1"/>
</dbReference>
<dbReference type="Proteomes" id="UP000000310">
    <property type="component" value="Chromosome"/>
</dbReference>
<dbReference type="KEGG" id="psn:Pedsa_2496"/>
<sequence length="250" mass="28199">MRPKLYLIILLFAFFTSCKKNDTQPNIETIQLGIIVGNDTTISPSVLKEPFNLISSNESIATAEKLDGEIKITAHKVGYTEITITDQNKKKQGIIQINVSRGFNLLEIKSYEYVIEVADFDLKKEIETALYSSNPLPLHALYGIGYIPDPSILHIFPTGITGEEIIGEISLNTDNKVINLSYGNKQYEYIFVIENNRNKMNVKGKSILESPVVPVYLSFKEDLTEKFKTKYPNAGVQSVLRIQKLEGFKE</sequence>
<reference evidence="2" key="2">
    <citation type="submission" date="2011-02" db="EMBL/GenBank/DDBJ databases">
        <title>The complete genome of Pedobacter saltans DSM 12145.</title>
        <authorList>
            <consortium name="US DOE Joint Genome Institute (JGI-PGF)"/>
            <person name="Lucas S."/>
            <person name="Copeland A."/>
            <person name="Lapidus A."/>
            <person name="Bruce D."/>
            <person name="Goodwin L."/>
            <person name="Pitluck S."/>
            <person name="Kyrpides N."/>
            <person name="Mavromatis K."/>
            <person name="Pagani I."/>
            <person name="Ivanova N."/>
            <person name="Ovchinnikova G."/>
            <person name="Lu M."/>
            <person name="Detter J.C."/>
            <person name="Han C."/>
            <person name="Land M."/>
            <person name="Hauser L."/>
            <person name="Markowitz V."/>
            <person name="Cheng J.-F."/>
            <person name="Hugenholtz P."/>
            <person name="Woyke T."/>
            <person name="Wu D."/>
            <person name="Tindall B."/>
            <person name="Pomrenke H.G."/>
            <person name="Brambilla E."/>
            <person name="Klenk H.-P."/>
            <person name="Eisen J.A."/>
        </authorList>
    </citation>
    <scope>NUCLEOTIDE SEQUENCE [LARGE SCALE GENOMIC DNA]</scope>
    <source>
        <strain evidence="2">ATCC 51119 / DSM 12145 / JCM 21818 / LMG 10337 / NBRC 100064 / NCIMB 13643</strain>
    </source>
</reference>
<protein>
    <submittedName>
        <fullName evidence="1">Ig domain protein group 2 domain protein</fullName>
    </submittedName>
</protein>
<organism evidence="1 2">
    <name type="scientific">Pseudopedobacter saltans (strain ATCC 51119 / DSM 12145 / JCM 21818 / CCUG 39354 / LMG 10337 / NBRC 100064 / NCIMB 13643)</name>
    <name type="common">Pedobacter saltans</name>
    <dbReference type="NCBI Taxonomy" id="762903"/>
    <lineage>
        <taxon>Bacteria</taxon>
        <taxon>Pseudomonadati</taxon>
        <taxon>Bacteroidota</taxon>
        <taxon>Sphingobacteriia</taxon>
        <taxon>Sphingobacteriales</taxon>
        <taxon>Sphingobacteriaceae</taxon>
        <taxon>Pseudopedobacter</taxon>
    </lineage>
</organism>
<dbReference type="EMBL" id="CP002545">
    <property type="protein sequence ID" value="ADY53041.1"/>
    <property type="molecule type" value="Genomic_DNA"/>
</dbReference>
<dbReference type="PROSITE" id="PS51257">
    <property type="entry name" value="PROKAR_LIPOPROTEIN"/>
    <property type="match status" value="1"/>
</dbReference>
<dbReference type="AlphaFoldDB" id="F0SEX5"/>
<gene>
    <name evidence="1" type="ordered locus">Pedsa_2496</name>
</gene>
<evidence type="ECO:0000313" key="2">
    <source>
        <dbReference type="Proteomes" id="UP000000310"/>
    </source>
</evidence>
<dbReference type="Gene3D" id="2.60.40.1080">
    <property type="match status" value="1"/>
</dbReference>
<keyword evidence="2" id="KW-1185">Reference proteome</keyword>
<reference evidence="1 2" key="1">
    <citation type="journal article" date="2011" name="Stand. Genomic Sci.">
        <title>Complete genome sequence of the gliding, heparinolytic Pedobacter saltans type strain (113).</title>
        <authorList>
            <person name="Liolios K."/>
            <person name="Sikorski J."/>
            <person name="Lu M."/>
            <person name="Nolan M."/>
            <person name="Lapidus A."/>
            <person name="Lucas S."/>
            <person name="Hammon N."/>
            <person name="Deshpande S."/>
            <person name="Cheng J.F."/>
            <person name="Tapia R."/>
            <person name="Han C."/>
            <person name="Goodwin L."/>
            <person name="Pitluck S."/>
            <person name="Huntemann M."/>
            <person name="Ivanova N."/>
            <person name="Pagani I."/>
            <person name="Mavromatis K."/>
            <person name="Ovchinikova G."/>
            <person name="Pati A."/>
            <person name="Chen A."/>
            <person name="Palaniappan K."/>
            <person name="Land M."/>
            <person name="Hauser L."/>
            <person name="Brambilla E.M."/>
            <person name="Kotsyurbenko O."/>
            <person name="Rohde M."/>
            <person name="Tindall B.J."/>
            <person name="Abt B."/>
            <person name="Goker M."/>
            <person name="Detter J.C."/>
            <person name="Woyke T."/>
            <person name="Bristow J."/>
            <person name="Eisen J.A."/>
            <person name="Markowitz V."/>
            <person name="Hugenholtz P."/>
            <person name="Klenk H.P."/>
            <person name="Kyrpides N.C."/>
        </authorList>
    </citation>
    <scope>NUCLEOTIDE SEQUENCE [LARGE SCALE GENOMIC DNA]</scope>
    <source>
        <strain evidence="2">ATCC 51119 / DSM 12145 / JCM 21818 / LMG 10337 / NBRC 100064 / NCIMB 13643</strain>
    </source>
</reference>
<dbReference type="HOGENOM" id="CLU_1110657_0_0_10"/>